<dbReference type="EMBL" id="CP001140">
    <property type="protein sequence ID" value="ACL11776.1"/>
    <property type="molecule type" value="Genomic_DNA"/>
</dbReference>
<dbReference type="CDD" id="cd00431">
    <property type="entry name" value="cysteine_hydrolases"/>
    <property type="match status" value="1"/>
</dbReference>
<dbReference type="Proteomes" id="UP000006903">
    <property type="component" value="Chromosome"/>
</dbReference>
<dbReference type="AlphaFoldDB" id="B8D6P5"/>
<gene>
    <name evidence="3" type="ordered locus">DKAM_1450</name>
</gene>
<organism evidence="3 4">
    <name type="scientific">Desulfurococcus amylolyticus (strain DSM 18924 / JCM 16383 / VKM B-2413 / 1221n)</name>
    <name type="common">Desulfurococcus kamchatkensis</name>
    <dbReference type="NCBI Taxonomy" id="490899"/>
    <lineage>
        <taxon>Archaea</taxon>
        <taxon>Thermoproteota</taxon>
        <taxon>Thermoprotei</taxon>
        <taxon>Desulfurococcales</taxon>
        <taxon>Desulfurococcaceae</taxon>
        <taxon>Desulfurococcus</taxon>
    </lineage>
</organism>
<evidence type="ECO:0000313" key="3">
    <source>
        <dbReference type="EMBL" id="ACL11776.1"/>
    </source>
</evidence>
<dbReference type="HOGENOM" id="CLU_068979_8_4_2"/>
<evidence type="ECO:0000259" key="2">
    <source>
        <dbReference type="Pfam" id="PF00857"/>
    </source>
</evidence>
<evidence type="ECO:0000256" key="1">
    <source>
        <dbReference type="ARBA" id="ARBA00022801"/>
    </source>
</evidence>
<name>B8D6P5_DESA1</name>
<protein>
    <submittedName>
        <fullName evidence="3">Isochorismatase hydrolase</fullName>
    </submittedName>
</protein>
<evidence type="ECO:0000313" key="4">
    <source>
        <dbReference type="Proteomes" id="UP000006903"/>
    </source>
</evidence>
<keyword evidence="1 3" id="KW-0378">Hydrolase</keyword>
<dbReference type="InterPro" id="IPR000868">
    <property type="entry name" value="Isochorismatase-like_dom"/>
</dbReference>
<reference evidence="3 4" key="1">
    <citation type="journal article" date="2009" name="J. Bacteriol.">
        <title>Complete genome sequence of the anaerobic, protein-degrading hyperthermophilic crenarchaeon Desulfurococcus kamchatkensis.</title>
        <authorList>
            <person name="Ravin N.V."/>
            <person name="Mardanov A.V."/>
            <person name="Beletsky A.V."/>
            <person name="Kublanov I.V."/>
            <person name="Kolganova T.V."/>
            <person name="Lebedinsky A.V."/>
            <person name="Chernyh N.A."/>
            <person name="Bonch-Osmolovskaya E.A."/>
            <person name="Skryabin K.G."/>
        </authorList>
    </citation>
    <scope>NUCLEOTIDE SEQUENCE [LARGE SCALE GENOMIC DNA]</scope>
    <source>
        <strain evidence="4">DSM 18924 / JCM 16383 / VKM B-2413 / 1221n</strain>
    </source>
</reference>
<dbReference type="STRING" id="490899.DKAM_1450"/>
<feature type="domain" description="Isochorismatase-like" evidence="2">
    <location>
        <begin position="7"/>
        <end position="165"/>
    </location>
</feature>
<accession>B8D6P5</accession>
<dbReference type="KEGG" id="dka:DKAM_1450"/>
<dbReference type="eggNOG" id="arCOG01943">
    <property type="taxonomic scope" value="Archaea"/>
</dbReference>
<dbReference type="PANTHER" id="PTHR43540:SF6">
    <property type="entry name" value="ISOCHORISMATASE-LIKE DOMAIN-CONTAINING PROTEIN"/>
    <property type="match status" value="1"/>
</dbReference>
<dbReference type="GO" id="GO:0008908">
    <property type="term" value="F:isochorismatase activity"/>
    <property type="evidence" value="ECO:0007669"/>
    <property type="project" value="InterPro"/>
</dbReference>
<dbReference type="Pfam" id="PF00857">
    <property type="entry name" value="Isochorismatase"/>
    <property type="match status" value="1"/>
</dbReference>
<dbReference type="InterPro" id="IPR050272">
    <property type="entry name" value="Isochorismatase-like_hydrls"/>
</dbReference>
<dbReference type="PRINTS" id="PR01398">
    <property type="entry name" value="ISCHRISMTASE"/>
</dbReference>
<dbReference type="InterPro" id="IPR036380">
    <property type="entry name" value="Isochorismatase-like_sf"/>
</dbReference>
<dbReference type="Gene3D" id="3.40.50.850">
    <property type="entry name" value="Isochorismatase-like"/>
    <property type="match status" value="1"/>
</dbReference>
<proteinExistence type="predicted"/>
<dbReference type="SUPFAM" id="SSF52499">
    <property type="entry name" value="Isochorismatase-like hydrolases"/>
    <property type="match status" value="1"/>
</dbReference>
<sequence length="184" mass="21205">MSLLRPALLVVDMLKEFVHGRLRSPEASRIIPVIKDLTSIMHKRGFPVIYLADHHYPFDHELSIWGPHAMHNDPESEIIEELRPGPSDIVLYKRSYSGFRETGLDYILRDLGIDTVIITGIHTHICVLHTAMDAFYNRYQVIVVEDAVSAFSRSDHEWALNYMKTILGCRIMKSREVIEFISSK</sequence>
<dbReference type="InterPro" id="IPR016291">
    <property type="entry name" value="Isochorismatase"/>
</dbReference>
<dbReference type="PANTHER" id="PTHR43540">
    <property type="entry name" value="PEROXYUREIDOACRYLATE/UREIDOACRYLATE AMIDOHYDROLASE-RELATED"/>
    <property type="match status" value="1"/>
</dbReference>